<gene>
    <name evidence="3" type="ORF">SteCoe_4834</name>
</gene>
<feature type="transmembrane region" description="Helical" evidence="2">
    <location>
        <begin position="149"/>
        <end position="169"/>
    </location>
</feature>
<protein>
    <submittedName>
        <fullName evidence="3">Uncharacterized protein</fullName>
    </submittedName>
</protein>
<keyword evidence="2" id="KW-0812">Transmembrane</keyword>
<evidence type="ECO:0000313" key="3">
    <source>
        <dbReference type="EMBL" id="OMJ92392.1"/>
    </source>
</evidence>
<organism evidence="3 4">
    <name type="scientific">Stentor coeruleus</name>
    <dbReference type="NCBI Taxonomy" id="5963"/>
    <lineage>
        <taxon>Eukaryota</taxon>
        <taxon>Sar</taxon>
        <taxon>Alveolata</taxon>
        <taxon>Ciliophora</taxon>
        <taxon>Postciliodesmatophora</taxon>
        <taxon>Heterotrichea</taxon>
        <taxon>Heterotrichida</taxon>
        <taxon>Stentoridae</taxon>
        <taxon>Stentor</taxon>
    </lineage>
</organism>
<keyword evidence="4" id="KW-1185">Reference proteome</keyword>
<evidence type="ECO:0000313" key="4">
    <source>
        <dbReference type="Proteomes" id="UP000187209"/>
    </source>
</evidence>
<keyword evidence="2" id="KW-1133">Transmembrane helix</keyword>
<name>A0A1R2CTR9_9CILI</name>
<sequence>MQYAEKSIDNSGYTITESSKSSNTFKKLTSKPDLEAIPKWESTEDGQRLHIPSSDDDTIIAKLKLSHFLCCYAPFGEGDYILDWKDNTRISTLISKDQVELYCSRASEYCKQSIDHAASGRKVFYCGMVFTIMICSMIIGLAVKFEIPWLSGLAVIVFLFAIGCFYEVINSRARGIYHVLKGFIEINENYTSKGIEVRAGANGAYIEFGIITQKVTS</sequence>
<feature type="transmembrane region" description="Helical" evidence="2">
    <location>
        <begin position="123"/>
        <end position="143"/>
    </location>
</feature>
<dbReference type="EMBL" id="MPUH01000062">
    <property type="protein sequence ID" value="OMJ92392.1"/>
    <property type="molecule type" value="Genomic_DNA"/>
</dbReference>
<evidence type="ECO:0000256" key="2">
    <source>
        <dbReference type="SAM" id="Phobius"/>
    </source>
</evidence>
<dbReference type="AlphaFoldDB" id="A0A1R2CTR9"/>
<evidence type="ECO:0000256" key="1">
    <source>
        <dbReference type="SAM" id="MobiDB-lite"/>
    </source>
</evidence>
<feature type="compositionally biased region" description="Polar residues" evidence="1">
    <location>
        <begin position="9"/>
        <end position="26"/>
    </location>
</feature>
<accession>A0A1R2CTR9</accession>
<proteinExistence type="predicted"/>
<reference evidence="3 4" key="1">
    <citation type="submission" date="2016-11" db="EMBL/GenBank/DDBJ databases">
        <title>The macronuclear genome of Stentor coeruleus: a giant cell with tiny introns.</title>
        <authorList>
            <person name="Slabodnick M."/>
            <person name="Ruby J.G."/>
            <person name="Reiff S.B."/>
            <person name="Swart E.C."/>
            <person name="Gosai S."/>
            <person name="Prabakaran S."/>
            <person name="Witkowska E."/>
            <person name="Larue G.E."/>
            <person name="Fisher S."/>
            <person name="Freeman R.M."/>
            <person name="Gunawardena J."/>
            <person name="Chu W."/>
            <person name="Stover N.A."/>
            <person name="Gregory B.D."/>
            <person name="Nowacki M."/>
            <person name="Derisi J."/>
            <person name="Roy S.W."/>
            <person name="Marshall W.F."/>
            <person name="Sood P."/>
        </authorList>
    </citation>
    <scope>NUCLEOTIDE SEQUENCE [LARGE SCALE GENOMIC DNA]</scope>
    <source>
        <strain evidence="3">WM001</strain>
    </source>
</reference>
<dbReference type="Proteomes" id="UP000187209">
    <property type="component" value="Unassembled WGS sequence"/>
</dbReference>
<feature type="region of interest" description="Disordered" evidence="1">
    <location>
        <begin position="1"/>
        <end position="26"/>
    </location>
</feature>
<comment type="caution">
    <text evidence="3">The sequence shown here is derived from an EMBL/GenBank/DDBJ whole genome shotgun (WGS) entry which is preliminary data.</text>
</comment>
<keyword evidence="2" id="KW-0472">Membrane</keyword>